<dbReference type="InterPro" id="IPR045851">
    <property type="entry name" value="AMP-bd_C_sf"/>
</dbReference>
<dbReference type="InterPro" id="IPR000873">
    <property type="entry name" value="AMP-dep_synth/lig_dom"/>
</dbReference>
<dbReference type="PANTHER" id="PTHR43201:SF5">
    <property type="entry name" value="MEDIUM-CHAIN ACYL-COA LIGASE ACSF2, MITOCHONDRIAL"/>
    <property type="match status" value="1"/>
</dbReference>
<dbReference type="PANTHER" id="PTHR43201">
    <property type="entry name" value="ACYL-COA SYNTHETASE"/>
    <property type="match status" value="1"/>
</dbReference>
<name>A0A5S4HA13_9ACTN</name>
<dbReference type="FunFam" id="3.30.300.30:FF:000008">
    <property type="entry name" value="2,3-dihydroxybenzoate-AMP ligase"/>
    <property type="match status" value="1"/>
</dbReference>
<dbReference type="SUPFAM" id="SSF56801">
    <property type="entry name" value="Acetyl-CoA synthetase-like"/>
    <property type="match status" value="1"/>
</dbReference>
<evidence type="ECO:0000256" key="2">
    <source>
        <dbReference type="ARBA" id="ARBA00022598"/>
    </source>
</evidence>
<dbReference type="OrthoDB" id="9803968at2"/>
<proteinExistence type="inferred from homology"/>
<feature type="domain" description="AMP-dependent synthetase/ligase" evidence="4">
    <location>
        <begin position="48"/>
        <end position="407"/>
    </location>
</feature>
<accession>A0A5S4HA13</accession>
<dbReference type="AlphaFoldDB" id="A0A5S4HA13"/>
<evidence type="ECO:0000256" key="3">
    <source>
        <dbReference type="SAM" id="MobiDB-lite"/>
    </source>
</evidence>
<comment type="caution">
    <text evidence="6">The sequence shown here is derived from an EMBL/GenBank/DDBJ whole genome shotgun (WGS) entry which is preliminary data.</text>
</comment>
<evidence type="ECO:0000256" key="1">
    <source>
        <dbReference type="ARBA" id="ARBA00006432"/>
    </source>
</evidence>
<evidence type="ECO:0000259" key="5">
    <source>
        <dbReference type="Pfam" id="PF13193"/>
    </source>
</evidence>
<dbReference type="Pfam" id="PF13193">
    <property type="entry name" value="AMP-binding_C"/>
    <property type="match status" value="1"/>
</dbReference>
<dbReference type="Gene3D" id="3.30.300.30">
    <property type="match status" value="1"/>
</dbReference>
<dbReference type="InterPro" id="IPR042099">
    <property type="entry name" value="ANL_N_sf"/>
</dbReference>
<dbReference type="EMBL" id="VCKZ01000007">
    <property type="protein sequence ID" value="TMR42073.1"/>
    <property type="molecule type" value="Genomic_DNA"/>
</dbReference>
<gene>
    <name evidence="6" type="ORF">ETD96_02420</name>
</gene>
<dbReference type="PROSITE" id="PS00455">
    <property type="entry name" value="AMP_BINDING"/>
    <property type="match status" value="1"/>
</dbReference>
<sequence>MIGTGDRCPGPRMRPAGGIGTEPVRSSVGGAFIMDDRGFTGAMADMVDHWAREAPDRPATGNAGGRQLTFAELAHRSAQVANALADTGGPVAYLGRDAAVWAELMTGANRRGIPAVPLNWRLAQAELARVLDHARPGAVVADTAYLRALGLAEEDVAHAGENVVVLGGDLRLVSGYDAWLDGRPTTADRHPADPGDTTLLIYTSGTSGQPKAVQLTNANITANLATPAPWEVGPGSVVSVPAPLFHVSGTGWLFYCLGRGARSVFLTDASPEGVLRVLADVRATHMLSVPAVVQTLVQSPAVADADLSSLKTLIYGGSPMPPAVIEEARAALGCDLVQSYGMTEACGPITFLSPDDHRAGGARLASAGRAAEGVEIQIRDPATEKELPAGATGEVWTRSALLTRGYLGNEADTARVFRAGGWFRTGDAGHLDEDGYLFLTDRITDMIITGGENVYPVEVENVLAEHPGVAEAAVVGVPHPRWGETVVATIVARDGARLTEPEVIAFCRERLAHYKCPTRVDLVDALPRTPSGKVLKRSLREPVAGSVPANP</sequence>
<comment type="similarity">
    <text evidence="1">Belongs to the ATP-dependent AMP-binding enzyme family.</text>
</comment>
<dbReference type="InterPro" id="IPR025110">
    <property type="entry name" value="AMP-bd_C"/>
</dbReference>
<evidence type="ECO:0000259" key="4">
    <source>
        <dbReference type="Pfam" id="PF00501"/>
    </source>
</evidence>
<reference evidence="6 7" key="1">
    <citation type="submission" date="2019-05" db="EMBL/GenBank/DDBJ databases">
        <title>Draft genome sequence of Actinomadura geliboluensis A8036.</title>
        <authorList>
            <person name="Saricaoglu S."/>
            <person name="Isik K."/>
        </authorList>
    </citation>
    <scope>NUCLEOTIDE SEQUENCE [LARGE SCALE GENOMIC DNA]</scope>
    <source>
        <strain evidence="6 7">A8036</strain>
    </source>
</reference>
<dbReference type="InterPro" id="IPR020845">
    <property type="entry name" value="AMP-binding_CS"/>
</dbReference>
<feature type="domain" description="AMP-binding enzyme C-terminal" evidence="5">
    <location>
        <begin position="458"/>
        <end position="533"/>
    </location>
</feature>
<protein>
    <submittedName>
        <fullName evidence="6">Fatty acid--CoA ligase</fullName>
    </submittedName>
</protein>
<feature type="region of interest" description="Disordered" evidence="3">
    <location>
        <begin position="1"/>
        <end position="23"/>
    </location>
</feature>
<dbReference type="GO" id="GO:0006631">
    <property type="term" value="P:fatty acid metabolic process"/>
    <property type="evidence" value="ECO:0007669"/>
    <property type="project" value="TreeGrafter"/>
</dbReference>
<evidence type="ECO:0000313" key="7">
    <source>
        <dbReference type="Proteomes" id="UP000305238"/>
    </source>
</evidence>
<dbReference type="Gene3D" id="3.40.50.12780">
    <property type="entry name" value="N-terminal domain of ligase-like"/>
    <property type="match status" value="1"/>
</dbReference>
<keyword evidence="2 6" id="KW-0436">Ligase</keyword>
<dbReference type="GO" id="GO:0031956">
    <property type="term" value="F:medium-chain fatty acid-CoA ligase activity"/>
    <property type="evidence" value="ECO:0007669"/>
    <property type="project" value="TreeGrafter"/>
</dbReference>
<organism evidence="6 7">
    <name type="scientific">Actinomadura geliboluensis</name>
    <dbReference type="NCBI Taxonomy" id="882440"/>
    <lineage>
        <taxon>Bacteria</taxon>
        <taxon>Bacillati</taxon>
        <taxon>Actinomycetota</taxon>
        <taxon>Actinomycetes</taxon>
        <taxon>Streptosporangiales</taxon>
        <taxon>Thermomonosporaceae</taxon>
        <taxon>Actinomadura</taxon>
    </lineage>
</organism>
<keyword evidence="7" id="KW-1185">Reference proteome</keyword>
<dbReference type="Proteomes" id="UP000305238">
    <property type="component" value="Unassembled WGS sequence"/>
</dbReference>
<dbReference type="Pfam" id="PF00501">
    <property type="entry name" value="AMP-binding"/>
    <property type="match status" value="1"/>
</dbReference>
<evidence type="ECO:0000313" key="6">
    <source>
        <dbReference type="EMBL" id="TMR42073.1"/>
    </source>
</evidence>